<organism evidence="3 4">
    <name type="scientific">Cercophora samala</name>
    <dbReference type="NCBI Taxonomy" id="330535"/>
    <lineage>
        <taxon>Eukaryota</taxon>
        <taxon>Fungi</taxon>
        <taxon>Dikarya</taxon>
        <taxon>Ascomycota</taxon>
        <taxon>Pezizomycotina</taxon>
        <taxon>Sordariomycetes</taxon>
        <taxon>Sordariomycetidae</taxon>
        <taxon>Sordariales</taxon>
        <taxon>Lasiosphaeriaceae</taxon>
        <taxon>Cercophora</taxon>
    </lineage>
</organism>
<evidence type="ECO:0000259" key="2">
    <source>
        <dbReference type="Pfam" id="PF24355"/>
    </source>
</evidence>
<dbReference type="PANTHER" id="PTHR39611:SF2">
    <property type="entry name" value="HYDROXYPROLINE-RICH GLYCOPROTEIN DZ-HRGP"/>
    <property type="match status" value="1"/>
</dbReference>
<dbReference type="EMBL" id="JAULSY010000044">
    <property type="protein sequence ID" value="KAK0669346.1"/>
    <property type="molecule type" value="Genomic_DNA"/>
</dbReference>
<feature type="compositionally biased region" description="Basic and acidic residues" evidence="1">
    <location>
        <begin position="634"/>
        <end position="753"/>
    </location>
</feature>
<accession>A0AA39ZEI8</accession>
<dbReference type="AlphaFoldDB" id="A0AA39ZEI8"/>
<comment type="caution">
    <text evidence="3">The sequence shown here is derived from an EMBL/GenBank/DDBJ whole genome shotgun (WGS) entry which is preliminary data.</text>
</comment>
<feature type="compositionally biased region" description="Basic residues" evidence="1">
    <location>
        <begin position="383"/>
        <end position="393"/>
    </location>
</feature>
<evidence type="ECO:0000313" key="4">
    <source>
        <dbReference type="Proteomes" id="UP001174997"/>
    </source>
</evidence>
<feature type="compositionally biased region" description="Basic and acidic residues" evidence="1">
    <location>
        <begin position="184"/>
        <end position="212"/>
    </location>
</feature>
<evidence type="ECO:0000256" key="1">
    <source>
        <dbReference type="SAM" id="MobiDB-lite"/>
    </source>
</evidence>
<feature type="domain" description="DUF7514" evidence="2">
    <location>
        <begin position="17"/>
        <end position="178"/>
    </location>
</feature>
<dbReference type="PANTHER" id="PTHR39611">
    <property type="entry name" value="HYDROXYPROLINE-RICH GLYCOPROTEIN DZ-HRGP-RELATED"/>
    <property type="match status" value="1"/>
</dbReference>
<evidence type="ECO:0000313" key="3">
    <source>
        <dbReference type="EMBL" id="KAK0669346.1"/>
    </source>
</evidence>
<keyword evidence="4" id="KW-1185">Reference proteome</keyword>
<protein>
    <recommendedName>
        <fullName evidence="2">DUF7514 domain-containing protein</fullName>
    </recommendedName>
</protein>
<dbReference type="Pfam" id="PF24355">
    <property type="entry name" value="DUF7514"/>
    <property type="match status" value="1"/>
</dbReference>
<gene>
    <name evidence="3" type="ORF">QBC41DRAFT_302583</name>
</gene>
<dbReference type="Proteomes" id="UP001174997">
    <property type="component" value="Unassembled WGS sequence"/>
</dbReference>
<dbReference type="InterPro" id="IPR055936">
    <property type="entry name" value="DUF7514"/>
</dbReference>
<feature type="compositionally biased region" description="Basic and acidic residues" evidence="1">
    <location>
        <begin position="253"/>
        <end position="288"/>
    </location>
</feature>
<reference evidence="3" key="1">
    <citation type="submission" date="2023-06" db="EMBL/GenBank/DDBJ databases">
        <title>Genome-scale phylogeny and comparative genomics of the fungal order Sordariales.</title>
        <authorList>
            <consortium name="Lawrence Berkeley National Laboratory"/>
            <person name="Hensen N."/>
            <person name="Bonometti L."/>
            <person name="Westerberg I."/>
            <person name="Brannstrom I.O."/>
            <person name="Guillou S."/>
            <person name="Cros-Aarteil S."/>
            <person name="Calhoun S."/>
            <person name="Haridas S."/>
            <person name="Kuo A."/>
            <person name="Mondo S."/>
            <person name="Pangilinan J."/>
            <person name="Riley R."/>
            <person name="Labutti K."/>
            <person name="Andreopoulos B."/>
            <person name="Lipzen A."/>
            <person name="Chen C."/>
            <person name="Yanf M."/>
            <person name="Daum C."/>
            <person name="Ng V."/>
            <person name="Clum A."/>
            <person name="Steindorff A."/>
            <person name="Ohm R."/>
            <person name="Martin F."/>
            <person name="Silar P."/>
            <person name="Natvig D."/>
            <person name="Lalanne C."/>
            <person name="Gautier V."/>
            <person name="Ament-Velasquez S.L."/>
            <person name="Kruys A."/>
            <person name="Hutchinson M.I."/>
            <person name="Powell A.J."/>
            <person name="Barry K."/>
            <person name="Miller A.N."/>
            <person name="Grigoriev I.V."/>
            <person name="Debuchy R."/>
            <person name="Gladieux P."/>
            <person name="Thoren M.H."/>
            <person name="Johannesson H."/>
        </authorList>
    </citation>
    <scope>NUCLEOTIDE SEQUENCE</scope>
    <source>
        <strain evidence="3">CBS 307.81</strain>
    </source>
</reference>
<proteinExistence type="predicted"/>
<name>A0AA39ZEI8_9PEZI</name>
<feature type="region of interest" description="Disordered" evidence="1">
    <location>
        <begin position="184"/>
        <end position="783"/>
    </location>
</feature>
<feature type="compositionally biased region" description="Basic and acidic residues" evidence="1">
    <location>
        <begin position="499"/>
        <end position="589"/>
    </location>
</feature>
<feature type="compositionally biased region" description="Basic and acidic residues" evidence="1">
    <location>
        <begin position="769"/>
        <end position="778"/>
    </location>
</feature>
<sequence length="803" mass="94049">MTNPTAADAEDGNAYYGYLFTNAKPIPTPTPILDAFLRALSLHIIKEIGDKNDRYLTPKKLAAFYKAAGYNFDFLFVDMDNPFISDVFQGLGCQHWLLPTEDDYAAPSIPALTTKGFVRWQAIQTLLEPQEQVPVLQYAAKHWGLKHPDTAFQFPTDLPKEALPQDTDLDTDRWYQECKAKHIQEAATEEPKEKPKEKPREEPKPTYSERRVPSYNVHHVPPTPQQPGTPRDYFGSRPVKVTYVNVAPGPSRSPERERDRAREQAAREREHYLHRQSSSDEPSRRRSFSDYPHSPMEGRPSVRIPHLAPDRSPQPRRHSQPRHYSTSESDEPPISPRTPRRTQRPSNEPPIPGVRRVYTGSTEELPRIIRPSMPPPPIPTSHPHSHPSVRTHSPRPSPGDSGRTTPRGDDDHRRKGTLYDLRDKFTSFVTGMPPASERQRSLSGSRGRKEGPVPVVVTASRGSRDGDLPSSRLNRSWSHDETDSTDSEDERIRRSRKQSSRERERERQRATEAALERERERERERDREMDRERDRQRDRVRERERDKERDKRPRESDREREARRHSDRERDSDERRHSDRNSDRGRDRGPPAPAAAAASLHRNGHRVIEVESDDDMSSVRGFSRNNSGPYLSRPDNHRRTSSHADIDRRRDLDREVRDRDHLRERERDQRLSDRERDRERDRVRDRDRDRERDRYHDDRERWRREERLSSPRATPREPPRMDRSPRRSRDRDRDRERERERDRPLPNEGRERMPSPAGAGVTGTNNHLYPDHHSKHLDPSSSSSWFLPLMVLLNMLPRHTLME</sequence>